<dbReference type="PANTHER" id="PTHR43194:SF5">
    <property type="entry name" value="PIMELOYL-[ACYL-CARRIER PROTEIN] METHYL ESTER ESTERASE"/>
    <property type="match status" value="1"/>
</dbReference>
<reference evidence="2" key="1">
    <citation type="submission" date="2016-01" db="EMBL/GenBank/DDBJ databases">
        <authorList>
            <person name="Peeters C."/>
        </authorList>
    </citation>
    <scope>NUCLEOTIDE SEQUENCE</scope>
    <source>
        <strain evidence="2">LMG 29322</strain>
    </source>
</reference>
<dbReference type="Gene3D" id="3.40.50.1820">
    <property type="entry name" value="alpha/beta hydrolase"/>
    <property type="match status" value="1"/>
</dbReference>
<feature type="domain" description="AB hydrolase-1" evidence="1">
    <location>
        <begin position="72"/>
        <end position="244"/>
    </location>
</feature>
<comment type="caution">
    <text evidence="2">The sequence shown here is derived from an EMBL/GenBank/DDBJ whole genome shotgun (WGS) entry which is preliminary data.</text>
</comment>
<accession>A0A158DSQ7</accession>
<dbReference type="SUPFAM" id="SSF53474">
    <property type="entry name" value="alpha/beta-Hydrolases"/>
    <property type="match status" value="1"/>
</dbReference>
<organism evidence="2 3">
    <name type="scientific">Caballeronia hypogeia</name>
    <dbReference type="NCBI Taxonomy" id="1777140"/>
    <lineage>
        <taxon>Bacteria</taxon>
        <taxon>Pseudomonadati</taxon>
        <taxon>Pseudomonadota</taxon>
        <taxon>Betaproteobacteria</taxon>
        <taxon>Burkholderiales</taxon>
        <taxon>Burkholderiaceae</taxon>
        <taxon>Caballeronia</taxon>
    </lineage>
</organism>
<dbReference type="InterPro" id="IPR029058">
    <property type="entry name" value="AB_hydrolase_fold"/>
</dbReference>
<sequence length="330" mass="36479">MNTHPAAAAIQVSDIGSFHIGGQMTTLAGMAPRSRVSTAQGAVHPVDPNGEVIVGQMYVQYVRLAAARSPHPLLLWHGGGMSGVNWETTPDGRPGWQMFFLRAGFDVYVSDAVERGRASWAPYPDVYPEAPYFRTAREAWEETFRFGPPGSWHAETASRRPHDRLRFDVAKMETFMNQFVPRWSTNDALTQHAYDALIGRVPDSIVLTHSQGGNFGLRAALHAPERVKAVISLEPSGAPDPATSDPRVLRGLPHLFVWGDYLDRHPFWIESVPKVRRWHEALAAAGVDTQWIDLPARGIAGNSHALMADDNSDDIAGLVLEWMRGHRLIG</sequence>
<proteinExistence type="predicted"/>
<dbReference type="InterPro" id="IPR000073">
    <property type="entry name" value="AB_hydrolase_1"/>
</dbReference>
<dbReference type="Proteomes" id="UP000054851">
    <property type="component" value="Unassembled WGS sequence"/>
</dbReference>
<dbReference type="InterPro" id="IPR050228">
    <property type="entry name" value="Carboxylesterase_BioH"/>
</dbReference>
<dbReference type="OrthoDB" id="7820973at2"/>
<evidence type="ECO:0000313" key="2">
    <source>
        <dbReference type="EMBL" id="SAK97608.1"/>
    </source>
</evidence>
<dbReference type="STRING" id="1777140.AWB79_07493"/>
<evidence type="ECO:0000313" key="3">
    <source>
        <dbReference type="Proteomes" id="UP000054851"/>
    </source>
</evidence>
<dbReference type="Pfam" id="PF00561">
    <property type="entry name" value="Abhydrolase_1"/>
    <property type="match status" value="1"/>
</dbReference>
<dbReference type="CDD" id="cd12808">
    <property type="entry name" value="Esterase_713_like-1"/>
    <property type="match status" value="1"/>
</dbReference>
<dbReference type="PANTHER" id="PTHR43194">
    <property type="entry name" value="HYDROLASE ALPHA/BETA FOLD FAMILY"/>
    <property type="match status" value="1"/>
</dbReference>
<keyword evidence="3" id="KW-1185">Reference proteome</keyword>
<evidence type="ECO:0000259" key="1">
    <source>
        <dbReference type="Pfam" id="PF00561"/>
    </source>
</evidence>
<name>A0A158DSQ7_9BURK</name>
<dbReference type="GO" id="GO:0016787">
    <property type="term" value="F:hydrolase activity"/>
    <property type="evidence" value="ECO:0007669"/>
    <property type="project" value="UniProtKB-KW"/>
</dbReference>
<dbReference type="EMBL" id="FCOA02000059">
    <property type="protein sequence ID" value="SAK97608.1"/>
    <property type="molecule type" value="Genomic_DNA"/>
</dbReference>
<gene>
    <name evidence="2" type="ORF">AWB79_07493</name>
</gene>
<keyword evidence="2" id="KW-0378">Hydrolase</keyword>
<dbReference type="RefSeq" id="WP_061172486.1">
    <property type="nucleotide sequence ID" value="NZ_FCOA02000059.1"/>
</dbReference>
<dbReference type="AlphaFoldDB" id="A0A158DSQ7"/>
<protein>
    <submittedName>
        <fullName evidence="2">Alpha/beta hydrolase family protein</fullName>
    </submittedName>
</protein>